<evidence type="ECO:0000313" key="2">
    <source>
        <dbReference type="EMBL" id="KAK2116351.1"/>
    </source>
</evidence>
<dbReference type="Proteomes" id="UP001266305">
    <property type="component" value="Unassembled WGS sequence"/>
</dbReference>
<reference evidence="2 3" key="1">
    <citation type="submission" date="2023-05" db="EMBL/GenBank/DDBJ databases">
        <title>B98-5 Cell Line De Novo Hybrid Assembly: An Optical Mapping Approach.</title>
        <authorList>
            <person name="Kananen K."/>
            <person name="Auerbach J.A."/>
            <person name="Kautto E."/>
            <person name="Blachly J.S."/>
        </authorList>
    </citation>
    <scope>NUCLEOTIDE SEQUENCE [LARGE SCALE GENOMIC DNA]</scope>
    <source>
        <strain evidence="2">B95-8</strain>
        <tissue evidence="2">Cell line</tissue>
    </source>
</reference>
<gene>
    <name evidence="2" type="ORF">P7K49_006977</name>
</gene>
<organism evidence="2 3">
    <name type="scientific">Saguinus oedipus</name>
    <name type="common">Cotton-top tamarin</name>
    <name type="synonym">Oedipomidas oedipus</name>
    <dbReference type="NCBI Taxonomy" id="9490"/>
    <lineage>
        <taxon>Eukaryota</taxon>
        <taxon>Metazoa</taxon>
        <taxon>Chordata</taxon>
        <taxon>Craniata</taxon>
        <taxon>Vertebrata</taxon>
        <taxon>Euteleostomi</taxon>
        <taxon>Mammalia</taxon>
        <taxon>Eutheria</taxon>
        <taxon>Euarchontoglires</taxon>
        <taxon>Primates</taxon>
        <taxon>Haplorrhini</taxon>
        <taxon>Platyrrhini</taxon>
        <taxon>Cebidae</taxon>
        <taxon>Callitrichinae</taxon>
        <taxon>Saguinus</taxon>
    </lineage>
</organism>
<comment type="caution">
    <text evidence="2">The sequence shown here is derived from an EMBL/GenBank/DDBJ whole genome shotgun (WGS) entry which is preliminary data.</text>
</comment>
<keyword evidence="3" id="KW-1185">Reference proteome</keyword>
<sequence>MAMIKTQRSRESKDRRGKPHLRNSAKPLENRAKGASTSSYRGGTLNGVCFHKANGRSEDSMDHLGELSTERALASRLAGSIGGVRSKTASPPNRDLRHNSERLQQGLNCLTSIFLSQSIKQTRREESKSPWSNAKRGPLEALSLITGPGVLQQSTVLMAGLPKTVTKVIHTHLFLKLLMTFYASTLFKEEMLHLSD</sequence>
<accession>A0ABQ9W409</accession>
<feature type="region of interest" description="Disordered" evidence="1">
    <location>
        <begin position="1"/>
        <end position="45"/>
    </location>
</feature>
<evidence type="ECO:0000313" key="3">
    <source>
        <dbReference type="Proteomes" id="UP001266305"/>
    </source>
</evidence>
<protein>
    <submittedName>
        <fullName evidence="2">Uncharacterized protein</fullName>
    </submittedName>
</protein>
<name>A0ABQ9W409_SAGOE</name>
<dbReference type="EMBL" id="JASSZA010000003">
    <property type="protein sequence ID" value="KAK2116351.1"/>
    <property type="molecule type" value="Genomic_DNA"/>
</dbReference>
<evidence type="ECO:0000256" key="1">
    <source>
        <dbReference type="SAM" id="MobiDB-lite"/>
    </source>
</evidence>
<proteinExistence type="predicted"/>